<feature type="compositionally biased region" description="Acidic residues" evidence="1">
    <location>
        <begin position="283"/>
        <end position="302"/>
    </location>
</feature>
<accession>A0A8K1CH15</accession>
<proteinExistence type="predicted"/>
<evidence type="ECO:0000313" key="2">
    <source>
        <dbReference type="EMBL" id="TMW63414.1"/>
    </source>
</evidence>
<keyword evidence="3" id="KW-1185">Reference proteome</keyword>
<evidence type="ECO:0000256" key="1">
    <source>
        <dbReference type="SAM" id="MobiDB-lite"/>
    </source>
</evidence>
<feature type="region of interest" description="Disordered" evidence="1">
    <location>
        <begin position="151"/>
        <end position="343"/>
    </location>
</feature>
<evidence type="ECO:0000313" key="3">
    <source>
        <dbReference type="Proteomes" id="UP000794436"/>
    </source>
</evidence>
<reference evidence="2" key="1">
    <citation type="submission" date="2019-03" db="EMBL/GenBank/DDBJ databases">
        <title>Long read genome sequence of the mycoparasitic Pythium oligandrum ATCC 38472 isolated from sugarbeet rhizosphere.</title>
        <authorList>
            <person name="Gaulin E."/>
        </authorList>
    </citation>
    <scope>NUCLEOTIDE SEQUENCE</scope>
    <source>
        <strain evidence="2">ATCC 38472_TT</strain>
    </source>
</reference>
<dbReference type="EMBL" id="SPLM01000072">
    <property type="protein sequence ID" value="TMW63414.1"/>
    <property type="molecule type" value="Genomic_DNA"/>
</dbReference>
<name>A0A8K1CH15_PYTOL</name>
<feature type="compositionally biased region" description="Acidic residues" evidence="1">
    <location>
        <begin position="227"/>
        <end position="261"/>
    </location>
</feature>
<dbReference type="AlphaFoldDB" id="A0A8K1CH15"/>
<dbReference type="OrthoDB" id="10656054at2759"/>
<comment type="caution">
    <text evidence="2">The sequence shown here is derived from an EMBL/GenBank/DDBJ whole genome shotgun (WGS) entry which is preliminary data.</text>
</comment>
<dbReference type="Proteomes" id="UP000794436">
    <property type="component" value="Unassembled WGS sequence"/>
</dbReference>
<sequence length="343" mass="36821">MEPSNVVCDGPPDELVRVRFTFSRKGSRSSGFCTPNGVTGAFSPAVELERTLEAMDLEPEQPVPLLDLPLSSRLEEEEAIAGEAVFLALQDCIDIVVSNEVARIEREVASTQTPHSALVTGDSSETLGSVVACEEVVAPDGAALEEESVAIASEPNSAVVGGETEPECDDINDIPPDQPDPTGLNSGAHEPTEELDDEVGSDKGERSGSFEGEGNPDASDPSRPPDPPEEPSDAFDGHDEEQVEASDDYGGDFDDAEEHTEENDAKDPDPSTQDTPAHPEPTEALDDEYDDDQQYEPDEEDNPSTQDHYEAQYDDDLDPETPPAPQDPDLDQSYSDDGFTDDA</sequence>
<gene>
    <name evidence="2" type="ORF">Poli38472_002355</name>
</gene>
<protein>
    <submittedName>
        <fullName evidence="2">Uncharacterized protein</fullName>
    </submittedName>
</protein>
<organism evidence="2 3">
    <name type="scientific">Pythium oligandrum</name>
    <name type="common">Mycoparasitic fungus</name>
    <dbReference type="NCBI Taxonomy" id="41045"/>
    <lineage>
        <taxon>Eukaryota</taxon>
        <taxon>Sar</taxon>
        <taxon>Stramenopiles</taxon>
        <taxon>Oomycota</taxon>
        <taxon>Peronosporomycetes</taxon>
        <taxon>Pythiales</taxon>
        <taxon>Pythiaceae</taxon>
        <taxon>Pythium</taxon>
    </lineage>
</organism>